<dbReference type="EMBL" id="MU004195">
    <property type="protein sequence ID" value="KAF2491699.1"/>
    <property type="molecule type" value="Genomic_DNA"/>
</dbReference>
<keyword evidence="3" id="KW-1185">Reference proteome</keyword>
<feature type="chain" id="PRO_5025598814" evidence="1">
    <location>
        <begin position="26"/>
        <end position="497"/>
    </location>
</feature>
<name>A0A6A6QHX3_9PEZI</name>
<evidence type="ECO:0000313" key="2">
    <source>
        <dbReference type="EMBL" id="KAF2491699.1"/>
    </source>
</evidence>
<dbReference type="AlphaFoldDB" id="A0A6A6QHX3"/>
<dbReference type="Proteomes" id="UP000799750">
    <property type="component" value="Unassembled WGS sequence"/>
</dbReference>
<reference evidence="2" key="1">
    <citation type="journal article" date="2020" name="Stud. Mycol.">
        <title>101 Dothideomycetes genomes: a test case for predicting lifestyles and emergence of pathogens.</title>
        <authorList>
            <person name="Haridas S."/>
            <person name="Albert R."/>
            <person name="Binder M."/>
            <person name="Bloem J."/>
            <person name="Labutti K."/>
            <person name="Salamov A."/>
            <person name="Andreopoulos B."/>
            <person name="Baker S."/>
            <person name="Barry K."/>
            <person name="Bills G."/>
            <person name="Bluhm B."/>
            <person name="Cannon C."/>
            <person name="Castanera R."/>
            <person name="Culley D."/>
            <person name="Daum C."/>
            <person name="Ezra D."/>
            <person name="Gonzalez J."/>
            <person name="Henrissat B."/>
            <person name="Kuo A."/>
            <person name="Liang C."/>
            <person name="Lipzen A."/>
            <person name="Lutzoni F."/>
            <person name="Magnuson J."/>
            <person name="Mondo S."/>
            <person name="Nolan M."/>
            <person name="Ohm R."/>
            <person name="Pangilinan J."/>
            <person name="Park H.-J."/>
            <person name="Ramirez L."/>
            <person name="Alfaro M."/>
            <person name="Sun H."/>
            <person name="Tritt A."/>
            <person name="Yoshinaga Y."/>
            <person name="Zwiers L.-H."/>
            <person name="Turgeon B."/>
            <person name="Goodwin S."/>
            <person name="Spatafora J."/>
            <person name="Crous P."/>
            <person name="Grigoriev I."/>
        </authorList>
    </citation>
    <scope>NUCLEOTIDE SEQUENCE</scope>
    <source>
        <strain evidence="2">CBS 269.34</strain>
    </source>
</reference>
<evidence type="ECO:0000256" key="1">
    <source>
        <dbReference type="SAM" id="SignalP"/>
    </source>
</evidence>
<dbReference type="OrthoDB" id="3946203at2759"/>
<feature type="signal peptide" evidence="1">
    <location>
        <begin position="1"/>
        <end position="25"/>
    </location>
</feature>
<evidence type="ECO:0000313" key="3">
    <source>
        <dbReference type="Proteomes" id="UP000799750"/>
    </source>
</evidence>
<accession>A0A6A6QHX3</accession>
<protein>
    <submittedName>
        <fullName evidence="2">Uncharacterized protein</fullName>
    </submittedName>
</protein>
<gene>
    <name evidence="2" type="ORF">BU16DRAFT_565398</name>
</gene>
<keyword evidence="1" id="KW-0732">Signal</keyword>
<proteinExistence type="predicted"/>
<organism evidence="2 3">
    <name type="scientific">Lophium mytilinum</name>
    <dbReference type="NCBI Taxonomy" id="390894"/>
    <lineage>
        <taxon>Eukaryota</taxon>
        <taxon>Fungi</taxon>
        <taxon>Dikarya</taxon>
        <taxon>Ascomycota</taxon>
        <taxon>Pezizomycotina</taxon>
        <taxon>Dothideomycetes</taxon>
        <taxon>Pleosporomycetidae</taxon>
        <taxon>Mytilinidiales</taxon>
        <taxon>Mytilinidiaceae</taxon>
        <taxon>Lophium</taxon>
    </lineage>
</organism>
<sequence length="497" mass="52700">MLLVSLQRSYCWVVLFSYLSEKVLAAVLSTSLARDGIIPTASGQIGVNPVLSDLGPETQYVGAIGPHTEVLLAASGVTKWIGKDPFFTQIDVTMTISNQAVATKTGVQLSAVTATASADGQEPGDVALAIGPVLKNKISDFAADAVAACKVVKRMKRDYGSDAFAECLAREAFESSGPGGPLEAELVELDTLLPAVPESVSIEFDIIAALYTIAKTQARRKAFWFLKIGATLWAGSEVVPWVWNFLKSPKGLITPSPTSAILTGCAAGAPTGINLPFCPSDDCQELPEYRKCTTGNWKSCDCALGAKIVAYSGYDNDWLNQQQEVLGEIDGMADPPPNCTFVPKEVDFDGNSRTDPESWCRCFDSWNNVWPVYSYSTIPSGSASPCGYTSLPAAQISVATKPLPTGVSLTSCRKVTLAPYTVTAGPPLATGIPLVSCTCNDNLMYPIFTRQTLGETVTLCQTDADNYGGPLPTPPITSSPSSKPWYVAASTVLTASL</sequence>